<dbReference type="Gene3D" id="2.150.10.10">
    <property type="entry name" value="Serralysin-like metalloprotease, C-terminal"/>
    <property type="match status" value="2"/>
</dbReference>
<dbReference type="CDD" id="cd08023">
    <property type="entry name" value="GH16_laminarinase_like"/>
    <property type="match status" value="1"/>
</dbReference>
<dbReference type="Proteomes" id="UP000605848">
    <property type="component" value="Unassembled WGS sequence"/>
</dbReference>
<dbReference type="PROSITE" id="PS51762">
    <property type="entry name" value="GH16_2"/>
    <property type="match status" value="1"/>
</dbReference>
<name>A0A936ZI87_9HYPH</name>
<reference evidence="3" key="1">
    <citation type="submission" date="2021-01" db="EMBL/GenBank/DDBJ databases">
        <title>Microvirga sp.</title>
        <authorList>
            <person name="Kim M.K."/>
        </authorList>
    </citation>
    <scope>NUCLEOTIDE SEQUENCE</scope>
    <source>
        <strain evidence="3">5420S-16</strain>
    </source>
</reference>
<evidence type="ECO:0000313" key="4">
    <source>
        <dbReference type="Proteomes" id="UP000605848"/>
    </source>
</evidence>
<dbReference type="RefSeq" id="WP_202065145.1">
    <property type="nucleotide sequence ID" value="NZ_JAEQMY010000102.1"/>
</dbReference>
<dbReference type="PANTHER" id="PTHR10963:SF55">
    <property type="entry name" value="GLYCOSIDE HYDROLASE FAMILY 16 PROTEIN"/>
    <property type="match status" value="1"/>
</dbReference>
<comment type="similarity">
    <text evidence="1">Belongs to the glycosyl hydrolase 16 family.</text>
</comment>
<dbReference type="InterPro" id="IPR050546">
    <property type="entry name" value="Glycosyl_Hydrlase_16"/>
</dbReference>
<dbReference type="Pfam" id="PF00722">
    <property type="entry name" value="Glyco_hydro_16"/>
    <property type="match status" value="1"/>
</dbReference>
<dbReference type="EMBL" id="JAEQMY010000102">
    <property type="protein sequence ID" value="MBL0407682.1"/>
    <property type="molecule type" value="Genomic_DNA"/>
</dbReference>
<dbReference type="GO" id="GO:0005975">
    <property type="term" value="P:carbohydrate metabolic process"/>
    <property type="evidence" value="ECO:0007669"/>
    <property type="project" value="InterPro"/>
</dbReference>
<dbReference type="Pfam" id="PF00353">
    <property type="entry name" value="HemolysinCabind"/>
    <property type="match status" value="3"/>
</dbReference>
<gene>
    <name evidence="3" type="ORF">JKG68_27615</name>
</gene>
<dbReference type="InterPro" id="IPR013320">
    <property type="entry name" value="ConA-like_dom_sf"/>
</dbReference>
<dbReference type="InterPro" id="IPR031768">
    <property type="entry name" value="CBM60_xylan-bd"/>
</dbReference>
<comment type="caution">
    <text evidence="3">The sequence shown here is derived from an EMBL/GenBank/DDBJ whole genome shotgun (WGS) entry which is preliminary data.</text>
</comment>
<dbReference type="GO" id="GO:0005509">
    <property type="term" value="F:calcium ion binding"/>
    <property type="evidence" value="ECO:0007669"/>
    <property type="project" value="InterPro"/>
</dbReference>
<dbReference type="GO" id="GO:0004553">
    <property type="term" value="F:hydrolase activity, hydrolyzing O-glycosyl compounds"/>
    <property type="evidence" value="ECO:0007669"/>
    <property type="project" value="InterPro"/>
</dbReference>
<evidence type="ECO:0000259" key="2">
    <source>
        <dbReference type="PROSITE" id="PS51762"/>
    </source>
</evidence>
<dbReference type="AlphaFoldDB" id="A0A936ZI87"/>
<dbReference type="Gene3D" id="2.60.60.40">
    <property type="match status" value="1"/>
</dbReference>
<dbReference type="InterPro" id="IPR001343">
    <property type="entry name" value="Hemolysn_Ca-bd"/>
</dbReference>
<dbReference type="Gene3D" id="2.60.120.200">
    <property type="match status" value="1"/>
</dbReference>
<dbReference type="PRINTS" id="PR00313">
    <property type="entry name" value="CABNDNGRPT"/>
</dbReference>
<dbReference type="InterPro" id="IPR011049">
    <property type="entry name" value="Serralysin-like_metalloprot_C"/>
</dbReference>
<protein>
    <submittedName>
        <fullName evidence="3">Family 16 glycosylhydrolase</fullName>
    </submittedName>
</protein>
<dbReference type="Pfam" id="PF16841">
    <property type="entry name" value="CBM60"/>
    <property type="match status" value="1"/>
</dbReference>
<proteinExistence type="inferred from homology"/>
<dbReference type="InterPro" id="IPR000757">
    <property type="entry name" value="Beta-glucanase-like"/>
</dbReference>
<dbReference type="PANTHER" id="PTHR10963">
    <property type="entry name" value="GLYCOSYL HYDROLASE-RELATED"/>
    <property type="match status" value="1"/>
</dbReference>
<keyword evidence="4" id="KW-1185">Reference proteome</keyword>
<dbReference type="InterPro" id="IPR018511">
    <property type="entry name" value="Hemolysin-typ_Ca-bd_CS"/>
</dbReference>
<dbReference type="PROSITE" id="PS00330">
    <property type="entry name" value="HEMOLYSIN_CALCIUM"/>
    <property type="match status" value="1"/>
</dbReference>
<dbReference type="SUPFAM" id="SSF49899">
    <property type="entry name" value="Concanavalin A-like lectins/glucanases"/>
    <property type="match status" value="1"/>
</dbReference>
<evidence type="ECO:0000313" key="3">
    <source>
        <dbReference type="EMBL" id="MBL0407682.1"/>
    </source>
</evidence>
<evidence type="ECO:0000256" key="1">
    <source>
        <dbReference type="ARBA" id="ARBA00006865"/>
    </source>
</evidence>
<organism evidence="3 4">
    <name type="scientific">Microvirga aerilata</name>
    <dbReference type="NCBI Taxonomy" id="670292"/>
    <lineage>
        <taxon>Bacteria</taxon>
        <taxon>Pseudomonadati</taxon>
        <taxon>Pseudomonadota</taxon>
        <taxon>Alphaproteobacteria</taxon>
        <taxon>Hyphomicrobiales</taxon>
        <taxon>Methylobacteriaceae</taxon>
        <taxon>Microvirga</taxon>
    </lineage>
</organism>
<feature type="domain" description="GH16" evidence="2">
    <location>
        <begin position="1"/>
        <end position="249"/>
    </location>
</feature>
<dbReference type="SUPFAM" id="SSF51120">
    <property type="entry name" value="beta-Roll"/>
    <property type="match status" value="2"/>
</dbReference>
<sequence>MTFSEEFSSLATFDGYSGVWDTSRPWAPNGVAGTNGELQWYVNPNHAPTSSANPYSISDGVLHITAAPASSDLLPALEGQTYTSGMLTTFHSFAQTYGYFEIRAQLPSGQGLWPAFWLLPLDGTWPPELDVMEMLGHDTTTLHTTVHSQLTGTKQIDLSHYQTSAAIDVADMSIGFHTYGVNWQPDYITWYFDGQEVFQVVTPSDMHRPMYLIANLAVGGEWPGSPDATTKFPATMQIDYIRAYTVVPGGSWSPPPAPVSQDTLVLRVSADLYQGSPHFLVTVNGQQVGNIQTTHAVHNAGEYQDIVIHGNFGSGPHAISIQYYDDFWGGSWEADRNLYIHHVSMNGQAYSSYSFTNNAGMYANDVTSLYSNGTATFLTEAAVAKTEFIGGDGADSFYDIGTGHKVYAGAGNDYIEVWASPSLIDGGEGNDTVCVQATMVFAEGSLNAVENVRVADSVAANFSSLASGLTISSLSAVGGAVTISGTLGNDSISGGADRDTLLGNVGTDTLDGGIGDDVLAGGSDKDILTGGLGADIFVFGRADTASNDKVTDFSAAQGDKLRLFANDYGLAIGRGLEKTGVLSADYFEVSKAATKSHAEFYFNSATRILYWDADGKGGASAAAIASFAIPKGVEASAFIQAKDLMILTADSSTAIPLPTDALNTFATGSTNIAFFGGALDSSTKGNSSRNIMNSKFGNDELSGGGDKDVFLFNTKLHRKNNVDKILDFSAKDDSIWLDNAIFRKLGAGSLTKPKQLKKDFFSIGYKAKDKNDYVIYDNKKGVLYYDADGSGKSKATEFAILAKKLKMTYKDFFMV</sequence>
<accession>A0A936ZI87</accession>